<feature type="region of interest" description="Disordered" evidence="1">
    <location>
        <begin position="1"/>
        <end position="47"/>
    </location>
</feature>
<reference evidence="2 3" key="1">
    <citation type="journal article" date="2000" name="Nature">
        <title>The genome sequence of the plant pathogen Xylella fastidiosa.</title>
        <authorList>
            <person name="Simpson A.J."/>
            <person name="Reinach F.C."/>
            <person name="Arruda P."/>
            <person name="Abreu F.A."/>
            <person name="Acencio M."/>
            <person name="Alvarenga R."/>
            <person name="Alves L.M."/>
            <person name="Araya J.E."/>
            <person name="Baia G.S."/>
            <person name="Baptista C.S."/>
            <person name="Barros M.H."/>
            <person name="Bonaccorsi E.D."/>
            <person name="Bordin S."/>
            <person name="Bove J.M."/>
            <person name="Briones M.R."/>
            <person name="Bueno M.R."/>
            <person name="Camargo A.A."/>
            <person name="Camargo L.E."/>
            <person name="Carraro D.M."/>
            <person name="Carrer H."/>
            <person name="Colauto N.B."/>
            <person name="Colombo C."/>
            <person name="Costa F.F."/>
            <person name="Costa M.C."/>
            <person name="Costa-Neto C.M."/>
            <person name="Coutinho L.L."/>
            <person name="Cristofani M."/>
            <person name="Dias-Neto E."/>
            <person name="Docena C."/>
            <person name="El-Dorry H."/>
            <person name="Facincani A.P."/>
            <person name="Ferreira A.J."/>
            <person name="Ferreira V.C."/>
            <person name="Ferro J.A."/>
            <person name="Fraga J.S."/>
            <person name="Franca S.C."/>
            <person name="Franco M.C."/>
            <person name="Frohme M."/>
            <person name="Furlan L.R."/>
            <person name="Garnier M."/>
            <person name="Goldman G.H."/>
            <person name="Goldman M.H."/>
            <person name="Gomes S.L."/>
            <person name="Gruber A."/>
            <person name="Ho P.L."/>
            <person name="Hoheisel J.D."/>
            <person name="Junqueira M.L."/>
            <person name="Kemper E.L."/>
            <person name="Kitajima J.P."/>
            <person name="Krieger J.E."/>
            <person name="Kuramae E.E."/>
            <person name="Laigret F."/>
            <person name="Lambais M.R."/>
            <person name="Leite L.C."/>
            <person name="Lemos E.G."/>
            <person name="Lemos M.V."/>
            <person name="Lopes S.A."/>
            <person name="Lopes C.R."/>
            <person name="Machado J.A."/>
            <person name="Machado M.A."/>
            <person name="Madeira A.M."/>
            <person name="Madeira H.M."/>
            <person name="Marino C.L."/>
            <person name="Marques M.V."/>
            <person name="Martins E.A."/>
            <person name="Martins E.M."/>
            <person name="Matsukuma A.Y."/>
            <person name="Menck C.F."/>
            <person name="Miracca E.C."/>
            <person name="Miyaki C.Y."/>
            <person name="Monteriro-Vitorello C.B."/>
            <person name="Moon D.H."/>
            <person name="Nagai M.A."/>
            <person name="Nascimento A.L."/>
            <person name="Netto L.E."/>
            <person name="Nhani A.Jr."/>
            <person name="Nobrega F.G."/>
            <person name="Nunes L.R."/>
            <person name="Oliveira M.A."/>
            <person name="de Oliveira M.C."/>
            <person name="de Oliveira R.C."/>
            <person name="Palmieri D.A."/>
            <person name="Paris A."/>
            <person name="Peixoto B.R."/>
            <person name="Pereira G.A."/>
            <person name="Pereira H.A.Jr."/>
            <person name="Pesquero J.B."/>
            <person name="Quaggio R.B."/>
            <person name="Roberto P.G."/>
            <person name="Rodrigues V."/>
            <person name="de M Rosa A.J."/>
            <person name="de Rosa V.E.Jr."/>
            <person name="de Sa R.G."/>
            <person name="Santelli R.V."/>
            <person name="Sawasaki H.E."/>
            <person name="da Silva A.C."/>
            <person name="da Silva A.M."/>
            <person name="da Silva F.R."/>
            <person name="da Silva W.A.Jr."/>
            <person name="da Silveira J.F."/>
            <person name="Silvestri M.L."/>
            <person name="Siqueira W.J."/>
            <person name="de Souza A.A."/>
            <person name="de Souza A.P."/>
            <person name="Terenzi M.F."/>
            <person name="Truffi D."/>
            <person name="Tsai S.M."/>
            <person name="Tsuhako M.H."/>
            <person name="Vallada H."/>
            <person name="Van Sluys M.A."/>
            <person name="Verjovski-Almeida S."/>
            <person name="Vettore A.L."/>
            <person name="Zago M.A."/>
            <person name="Zatz M."/>
            <person name="Meidanis J."/>
            <person name="Setubal J.C."/>
        </authorList>
    </citation>
    <scope>NUCLEOTIDE SEQUENCE [LARGE SCALE GENOMIC DNA]</scope>
    <source>
        <strain evidence="2 3">9a5c</strain>
    </source>
</reference>
<evidence type="ECO:0000313" key="2">
    <source>
        <dbReference type="EMBL" id="AAF84938.1"/>
    </source>
</evidence>
<sequence length="47" mass="5018">MFGAIPESASHGLADNHPALHNISIKMDPDNTAAHPKQRSVGDQQVL</sequence>
<organism evidence="2 3">
    <name type="scientific">Xylella fastidiosa (strain 9a5c)</name>
    <dbReference type="NCBI Taxonomy" id="160492"/>
    <lineage>
        <taxon>Bacteria</taxon>
        <taxon>Pseudomonadati</taxon>
        <taxon>Pseudomonadota</taxon>
        <taxon>Gammaproteobacteria</taxon>
        <taxon>Lysobacterales</taxon>
        <taxon>Lysobacteraceae</taxon>
        <taxon>Xylella</taxon>
    </lineage>
</organism>
<dbReference type="EMBL" id="AE003849">
    <property type="protein sequence ID" value="AAF84938.1"/>
    <property type="molecule type" value="Genomic_DNA"/>
</dbReference>
<dbReference type="Proteomes" id="UP000000812">
    <property type="component" value="Chromosome"/>
</dbReference>
<proteinExistence type="predicted"/>
<name>Q9PBK5_XYLFA</name>
<dbReference type="AlphaFoldDB" id="Q9PBK5"/>
<protein>
    <submittedName>
        <fullName evidence="2">Uncharacterized protein</fullName>
    </submittedName>
</protein>
<dbReference type="KEGG" id="xfa:XF_2139"/>
<dbReference type="HOGENOM" id="CLU_3174977_0_0_6"/>
<accession>Q9PBK5</accession>
<dbReference type="PIR" id="E82595">
    <property type="entry name" value="E82595"/>
</dbReference>
<evidence type="ECO:0000313" key="3">
    <source>
        <dbReference type="Proteomes" id="UP000000812"/>
    </source>
</evidence>
<gene>
    <name evidence="2" type="ordered locus">XF_2139</name>
</gene>
<evidence type="ECO:0000256" key="1">
    <source>
        <dbReference type="SAM" id="MobiDB-lite"/>
    </source>
</evidence>